<sequence>MLDVTRAEITACAFPQTSFEMSCTPKPSPTWHNKLSHIRHRLNRHRPEVVYVGHLYRKVRWCEGSNFTIFYAHNRRVRPCPKVYYIRWRLRGKFFWKVNQPPCNSTKIGQVGTKYPACNRVQKRTSWQTCEMSLDLEQSSGAQSFAICRWIILLPVAMPSAVPWYLLPGSATRLDLEFGSEAVSHWNGSGLFPRQKTSA</sequence>
<proteinExistence type="predicted"/>
<name>A0A177D070_9PLEO</name>
<dbReference type="GeneID" id="28760866"/>
<gene>
    <name evidence="1" type="ORF">CC84DRAFT_1160010</name>
</gene>
<evidence type="ECO:0000313" key="2">
    <source>
        <dbReference type="Proteomes" id="UP000077069"/>
    </source>
</evidence>
<dbReference type="Proteomes" id="UP000077069">
    <property type="component" value="Unassembled WGS sequence"/>
</dbReference>
<dbReference type="OrthoDB" id="10458049at2759"/>
<reference evidence="1 2" key="1">
    <citation type="submission" date="2016-05" db="EMBL/GenBank/DDBJ databases">
        <title>Comparative analysis of secretome profiles of manganese(II)-oxidizing ascomycete fungi.</title>
        <authorList>
            <consortium name="DOE Joint Genome Institute"/>
            <person name="Zeiner C.A."/>
            <person name="Purvine S.O."/>
            <person name="Zink E.M."/>
            <person name="Wu S."/>
            <person name="Pasa-Tolic L."/>
            <person name="Chaput D.L."/>
            <person name="Haridas S."/>
            <person name="Grigoriev I.V."/>
            <person name="Santelli C.M."/>
            <person name="Hansel C.M."/>
        </authorList>
    </citation>
    <scope>NUCLEOTIDE SEQUENCE [LARGE SCALE GENOMIC DNA]</scope>
    <source>
        <strain evidence="1 2">AP3s5-JAC2a</strain>
    </source>
</reference>
<dbReference type="AlphaFoldDB" id="A0A177D070"/>
<dbReference type="EMBL" id="KV441548">
    <property type="protein sequence ID" value="OAG12748.1"/>
    <property type="molecule type" value="Genomic_DNA"/>
</dbReference>
<organism evidence="1 2">
    <name type="scientific">Paraphaeosphaeria sporulosa</name>
    <dbReference type="NCBI Taxonomy" id="1460663"/>
    <lineage>
        <taxon>Eukaryota</taxon>
        <taxon>Fungi</taxon>
        <taxon>Dikarya</taxon>
        <taxon>Ascomycota</taxon>
        <taxon>Pezizomycotina</taxon>
        <taxon>Dothideomycetes</taxon>
        <taxon>Pleosporomycetidae</taxon>
        <taxon>Pleosporales</taxon>
        <taxon>Massarineae</taxon>
        <taxon>Didymosphaeriaceae</taxon>
        <taxon>Paraphaeosphaeria</taxon>
    </lineage>
</organism>
<accession>A0A177D070</accession>
<dbReference type="InParanoid" id="A0A177D070"/>
<dbReference type="RefSeq" id="XP_018043113.1">
    <property type="nucleotide sequence ID" value="XM_018177380.1"/>
</dbReference>
<evidence type="ECO:0000313" key="1">
    <source>
        <dbReference type="EMBL" id="OAG12748.1"/>
    </source>
</evidence>
<protein>
    <submittedName>
        <fullName evidence="1">Uncharacterized protein</fullName>
    </submittedName>
</protein>
<keyword evidence="2" id="KW-1185">Reference proteome</keyword>